<comment type="function">
    <text evidence="10">Acts as component of the peripheral membrane COG complex that is involved in intra-Golgi protein trafficking. COG is located at the cis-Golgi, and regulates tethering of retrograde intra-Golgi vesicles and possibly a number of other membrane trafficking events.</text>
</comment>
<evidence type="ECO:0000256" key="9">
    <source>
        <dbReference type="ARBA" id="ARBA00043873"/>
    </source>
</evidence>
<dbReference type="Pfam" id="PF20653">
    <property type="entry name" value="COG6_C"/>
    <property type="match status" value="1"/>
</dbReference>
<keyword evidence="14" id="KW-1185">Reference proteome</keyword>
<evidence type="ECO:0000313" key="13">
    <source>
        <dbReference type="EMBL" id="SCV00943.1"/>
    </source>
</evidence>
<evidence type="ECO:0000256" key="5">
    <source>
        <dbReference type="ARBA" id="ARBA00022927"/>
    </source>
</evidence>
<dbReference type="Pfam" id="PF06419">
    <property type="entry name" value="COG6_N"/>
    <property type="match status" value="1"/>
</dbReference>
<evidence type="ECO:0000256" key="4">
    <source>
        <dbReference type="ARBA" id="ARBA00022448"/>
    </source>
</evidence>
<comment type="function">
    <text evidence="9">Acts as a component of the peripheral membrane COG complex that is involved in intra-Golgi protein trafficking. COG is located at the cis-Golgi, and regulates tethering of retrograde intra-Golgi vesicles and possibly a number of other membrane trafficking events.</text>
</comment>
<feature type="domain" description="Conserved Oligomeric Golgi complex subunit 6 C-terminal" evidence="12">
    <location>
        <begin position="305"/>
        <end position="809"/>
    </location>
</feature>
<keyword evidence="4 10" id="KW-0813">Transport</keyword>
<name>A0A1G4K9U8_9SACH</name>
<dbReference type="Proteomes" id="UP000191144">
    <property type="component" value="Chromosome G"/>
</dbReference>
<dbReference type="AlphaFoldDB" id="A0A1G4K9U8"/>
<proteinExistence type="inferred from homology"/>
<evidence type="ECO:0000256" key="2">
    <source>
        <dbReference type="ARBA" id="ARBA00011023"/>
    </source>
</evidence>
<dbReference type="PANTHER" id="PTHR21506">
    <property type="entry name" value="COMPONENT OF OLIGOMERIC GOLGI COMPLEX 6"/>
    <property type="match status" value="1"/>
</dbReference>
<dbReference type="InterPro" id="IPR048369">
    <property type="entry name" value="COG6_C"/>
</dbReference>
<sequence length="812" mass="92169">MDFLDYQTYGLGETGANDSTLSEPASRIKLQSQQSLAALEKNFQLPNLKASSLSDNVSENLQDKMQKYASMSLELLSSAELPRYSGSDLPTSSKGTLPRGDNLKQLLQNSESAANDADLLLSKKLSRVLNNNSACHLTDIQLRKSFKILEDNEERLNFKSKTVVRPDYVGSLARKTLRSDLENELLRSHLTIIEEIKPIVRRVKRLSQPVKSLQDIGESILKNTSQNTTDSNLDMKTVYGLRQNIEQLHIQKKLLVAIRDKLTLTQVEEETLVNASIEAELFEVINKLMAIKEASSYLLSLENPKAGQTLLAQINSKIEKANKRIYYYLVNFFHDLHSGFKTFGERTFASDDKSLLTFQRSMIYLSNDLSLFNEVLKKIVKLRSQRVLNEFLSQFDFDSSRGSKPIIMSAHDPVRYLGDVLANVHSLIVDEADFMNSMFKFQTLNIQGTPKSVLQENGEFLNGLGVRLLNETFKPSENSIRIRLEQIIRFEDDPLVNFDISELLKLYKMMFIKYGILPDSSLIQQLDLLKESAGKKILVGLVKLMEFSEKELETATEVLPPDWFSEYVSLLCEFFSKLEKSGSLEGSDNVVDSSFLDRTVGQLVSGKLSEYQQARFPLAKKNRKEKIPMLVFEINCLDLLLTRLLPYRSSVLEAVGSDLVYDRINSHLEQSIKSLIALETAELFEKLGLGLYNSLLNMIFPVDSVEDELDYDMYFPAGENPIMDKKTIQTNVHQKLNNHLPEISNEIQENFAFNIVSPRIADRISSGCLGNLSKFYAVFKKTLEHLYPDSEEELASILNFTEQEFDTLIGLN</sequence>
<dbReference type="EMBL" id="LT598484">
    <property type="protein sequence ID" value="SCV00943.1"/>
    <property type="molecule type" value="Genomic_DNA"/>
</dbReference>
<dbReference type="GO" id="GO:0015031">
    <property type="term" value="P:protein transport"/>
    <property type="evidence" value="ECO:0007669"/>
    <property type="project" value="UniProtKB-KW"/>
</dbReference>
<dbReference type="GO" id="GO:0000139">
    <property type="term" value="C:Golgi membrane"/>
    <property type="evidence" value="ECO:0007669"/>
    <property type="project" value="UniProtKB-SubCell"/>
</dbReference>
<dbReference type="SMART" id="SM01087">
    <property type="entry name" value="COG6"/>
    <property type="match status" value="1"/>
</dbReference>
<comment type="similarity">
    <text evidence="2 10">Belongs to the COG6 family.</text>
</comment>
<dbReference type="InterPro" id="IPR048368">
    <property type="entry name" value="COG6_N"/>
</dbReference>
<evidence type="ECO:0000256" key="10">
    <source>
        <dbReference type="RuleBase" id="RU365075"/>
    </source>
</evidence>
<keyword evidence="5 10" id="KW-0653">Protein transport</keyword>
<accession>A0A1G4K9U8</accession>
<evidence type="ECO:0000313" key="14">
    <source>
        <dbReference type="Proteomes" id="UP000191144"/>
    </source>
</evidence>
<dbReference type="GO" id="GO:0017119">
    <property type="term" value="C:Golgi transport complex"/>
    <property type="evidence" value="ECO:0007669"/>
    <property type="project" value="UniProtKB-UniRule"/>
</dbReference>
<evidence type="ECO:0000256" key="3">
    <source>
        <dbReference type="ARBA" id="ARBA00020973"/>
    </source>
</evidence>
<dbReference type="OrthoDB" id="272987at2759"/>
<dbReference type="GO" id="GO:0006891">
    <property type="term" value="P:intra-Golgi vesicle-mediated transport"/>
    <property type="evidence" value="ECO:0007669"/>
    <property type="project" value="UniProtKB-UniRule"/>
</dbReference>
<gene>
    <name evidence="13" type="ORF">LAME_0G12992G</name>
</gene>
<keyword evidence="6 10" id="KW-0333">Golgi apparatus</keyword>
<evidence type="ECO:0000256" key="1">
    <source>
        <dbReference type="ARBA" id="ARBA00004395"/>
    </source>
</evidence>
<evidence type="ECO:0000256" key="7">
    <source>
        <dbReference type="ARBA" id="ARBA00023136"/>
    </source>
</evidence>
<protein>
    <recommendedName>
        <fullName evidence="3 10">Conserved oligomeric Golgi complex subunit 6</fullName>
        <shortName evidence="10">COG complex subunit 6</shortName>
    </recommendedName>
    <alternativeName>
        <fullName evidence="8 10">Component of oligomeric Golgi complex 6</fullName>
    </alternativeName>
</protein>
<evidence type="ECO:0000256" key="8">
    <source>
        <dbReference type="ARBA" id="ARBA00031348"/>
    </source>
</evidence>
<keyword evidence="7 10" id="KW-0472">Membrane</keyword>
<evidence type="ECO:0000256" key="6">
    <source>
        <dbReference type="ARBA" id="ARBA00023034"/>
    </source>
</evidence>
<comment type="subcellular location">
    <subcellularLocation>
        <location evidence="1 10">Golgi apparatus membrane</location>
        <topology evidence="1 10">Peripheral membrane protein</topology>
    </subcellularLocation>
</comment>
<evidence type="ECO:0000259" key="11">
    <source>
        <dbReference type="Pfam" id="PF06419"/>
    </source>
</evidence>
<comment type="subunit">
    <text evidence="10">Component of the conserved oligomeric Golgi complex.</text>
</comment>
<organism evidence="13 14">
    <name type="scientific">Lachancea meyersii CBS 8951</name>
    <dbReference type="NCBI Taxonomy" id="1266667"/>
    <lineage>
        <taxon>Eukaryota</taxon>
        <taxon>Fungi</taxon>
        <taxon>Dikarya</taxon>
        <taxon>Ascomycota</taxon>
        <taxon>Saccharomycotina</taxon>
        <taxon>Saccharomycetes</taxon>
        <taxon>Saccharomycetales</taxon>
        <taxon>Saccharomycetaceae</taxon>
        <taxon>Lachancea</taxon>
    </lineage>
</organism>
<evidence type="ECO:0000259" key="12">
    <source>
        <dbReference type="Pfam" id="PF20653"/>
    </source>
</evidence>
<reference evidence="14" key="1">
    <citation type="submission" date="2016-03" db="EMBL/GenBank/DDBJ databases">
        <authorList>
            <person name="Devillers Hugo."/>
        </authorList>
    </citation>
    <scope>NUCLEOTIDE SEQUENCE [LARGE SCALE GENOMIC DNA]</scope>
</reference>
<dbReference type="PANTHER" id="PTHR21506:SF0">
    <property type="entry name" value="CONSERVED OLIGOMERIC GOLGI COMPLEX SUBUNIT 6"/>
    <property type="match status" value="1"/>
</dbReference>
<dbReference type="InterPro" id="IPR010490">
    <property type="entry name" value="COG6"/>
</dbReference>
<feature type="domain" description="Conserved oligomeric complex COG6 N-terminal" evidence="11">
    <location>
        <begin position="173"/>
        <end position="274"/>
    </location>
</feature>